<evidence type="ECO:0000313" key="1">
    <source>
        <dbReference type="EMBL" id="EDN99914.1"/>
    </source>
</evidence>
<reference evidence="2" key="1">
    <citation type="journal article" date="2011" name="PLoS Genet.">
        <title>Genomic analysis of the necrotrophic fungal pathogens Sclerotinia sclerotiorum and Botrytis cinerea.</title>
        <authorList>
            <person name="Amselem J."/>
            <person name="Cuomo C.A."/>
            <person name="van Kan J.A."/>
            <person name="Viaud M."/>
            <person name="Benito E.P."/>
            <person name="Couloux A."/>
            <person name="Coutinho P.M."/>
            <person name="de Vries R.P."/>
            <person name="Dyer P.S."/>
            <person name="Fillinger S."/>
            <person name="Fournier E."/>
            <person name="Gout L."/>
            <person name="Hahn M."/>
            <person name="Kohn L."/>
            <person name="Lapalu N."/>
            <person name="Plummer K.M."/>
            <person name="Pradier J.M."/>
            <person name="Quevillon E."/>
            <person name="Sharon A."/>
            <person name="Simon A."/>
            <person name="ten Have A."/>
            <person name="Tudzynski B."/>
            <person name="Tudzynski P."/>
            <person name="Wincker P."/>
            <person name="Andrew M."/>
            <person name="Anthouard V."/>
            <person name="Beever R.E."/>
            <person name="Beffa R."/>
            <person name="Benoit I."/>
            <person name="Bouzid O."/>
            <person name="Brault B."/>
            <person name="Chen Z."/>
            <person name="Choquer M."/>
            <person name="Collemare J."/>
            <person name="Cotton P."/>
            <person name="Danchin E.G."/>
            <person name="Da Silva C."/>
            <person name="Gautier A."/>
            <person name="Giraud C."/>
            <person name="Giraud T."/>
            <person name="Gonzalez C."/>
            <person name="Grossetete S."/>
            <person name="Guldener U."/>
            <person name="Henrissat B."/>
            <person name="Howlett B.J."/>
            <person name="Kodira C."/>
            <person name="Kretschmer M."/>
            <person name="Lappartient A."/>
            <person name="Leroch M."/>
            <person name="Levis C."/>
            <person name="Mauceli E."/>
            <person name="Neuveglise C."/>
            <person name="Oeser B."/>
            <person name="Pearson M."/>
            <person name="Poulain J."/>
            <person name="Poussereau N."/>
            <person name="Quesneville H."/>
            <person name="Rascle C."/>
            <person name="Schumacher J."/>
            <person name="Segurens B."/>
            <person name="Sexton A."/>
            <person name="Silva E."/>
            <person name="Sirven C."/>
            <person name="Soanes D.M."/>
            <person name="Talbot N.J."/>
            <person name="Templeton M."/>
            <person name="Yandava C."/>
            <person name="Yarden O."/>
            <person name="Zeng Q."/>
            <person name="Rollins J.A."/>
            <person name="Lebrun M.H."/>
            <person name="Dickman M."/>
        </authorList>
    </citation>
    <scope>NUCLEOTIDE SEQUENCE [LARGE SCALE GENOMIC DNA]</scope>
    <source>
        <strain evidence="2">ATCC 18683 / 1980 / Ss-1</strain>
    </source>
</reference>
<dbReference type="AlphaFoldDB" id="A7EBT6"/>
<evidence type="ECO:0000313" key="2">
    <source>
        <dbReference type="Proteomes" id="UP000001312"/>
    </source>
</evidence>
<dbReference type="InParanoid" id="A7EBT6"/>
<dbReference type="KEGG" id="ssl:SS1G_02772"/>
<dbReference type="Proteomes" id="UP000001312">
    <property type="component" value="Unassembled WGS sequence"/>
</dbReference>
<gene>
    <name evidence="1" type="ORF">SS1G_02772</name>
</gene>
<dbReference type="EMBL" id="CH476623">
    <property type="protein sequence ID" value="EDN99914.1"/>
    <property type="molecule type" value="Genomic_DNA"/>
</dbReference>
<name>A7EBT6_SCLS1</name>
<accession>A7EBT6</accession>
<proteinExistence type="predicted"/>
<dbReference type="GeneID" id="5492835"/>
<protein>
    <submittedName>
        <fullName evidence="1">Uncharacterized protein</fullName>
    </submittedName>
</protein>
<sequence length="48" mass="5365">MTADEEAFNSHAYASWYNVLSGLGEDEGRTAEDVALRQISVQDVNLKY</sequence>
<dbReference type="RefSeq" id="XP_001596552.1">
    <property type="nucleotide sequence ID" value="XM_001596502.1"/>
</dbReference>
<dbReference type="HOGENOM" id="CLU_3160249_0_0_1"/>
<keyword evidence="2" id="KW-1185">Reference proteome</keyword>
<organism evidence="1 2">
    <name type="scientific">Sclerotinia sclerotiorum (strain ATCC 18683 / 1980 / Ss-1)</name>
    <name type="common">White mold</name>
    <name type="synonym">Whetzelinia sclerotiorum</name>
    <dbReference type="NCBI Taxonomy" id="665079"/>
    <lineage>
        <taxon>Eukaryota</taxon>
        <taxon>Fungi</taxon>
        <taxon>Dikarya</taxon>
        <taxon>Ascomycota</taxon>
        <taxon>Pezizomycotina</taxon>
        <taxon>Leotiomycetes</taxon>
        <taxon>Helotiales</taxon>
        <taxon>Sclerotiniaceae</taxon>
        <taxon>Sclerotinia</taxon>
    </lineage>
</organism>